<dbReference type="PANTHER" id="PTHR12884">
    <property type="entry name" value="60S RIBOSOMAL PROTEIN L29"/>
    <property type="match status" value="1"/>
</dbReference>
<keyword evidence="2 7" id="KW-0689">Ribosomal protein</keyword>
<evidence type="ECO:0000256" key="6">
    <source>
        <dbReference type="SAM" id="MobiDB-lite"/>
    </source>
</evidence>
<reference evidence="7" key="1">
    <citation type="submission" date="2022-08" db="EMBL/GenBank/DDBJ databases">
        <title>Novel sulphate-reducing endosymbionts in the free-living metamonad Anaeramoeba.</title>
        <authorList>
            <person name="Jerlstrom-Hultqvist J."/>
            <person name="Cepicka I."/>
            <person name="Gallot-Lavallee L."/>
            <person name="Salas-Leiva D."/>
            <person name="Curtis B.A."/>
            <person name="Zahonova K."/>
            <person name="Pipaliya S."/>
            <person name="Dacks J."/>
            <person name="Roger A.J."/>
        </authorList>
    </citation>
    <scope>NUCLEOTIDE SEQUENCE</scope>
    <source>
        <strain evidence="7">Busselton2</strain>
    </source>
</reference>
<evidence type="ECO:0000256" key="5">
    <source>
        <dbReference type="ARBA" id="ARBA00035328"/>
    </source>
</evidence>
<evidence type="ECO:0000256" key="2">
    <source>
        <dbReference type="ARBA" id="ARBA00022980"/>
    </source>
</evidence>
<dbReference type="EMBL" id="JANTQA010000060">
    <property type="protein sequence ID" value="KAJ3427808.1"/>
    <property type="molecule type" value="Genomic_DNA"/>
</dbReference>
<gene>
    <name evidence="7" type="ORF">M0812_25438</name>
</gene>
<comment type="similarity">
    <text evidence="1">Belongs to the eukaryotic ribosomal protein eL29 family.</text>
</comment>
<sequence length="213" mass="25570">MIPKLILNYFQFAKVNEKVAEKNKHYTQFSIEKNNNKQIVHTSDYIRNQQIQNEDILLISNLLFSSIGYTDYTVLFSLILGKEKLINKNLFYKIQKEFIFPIINKIWEKHQNKISIDGFYNLIVDGRFSRPQRKKGPSRYVTEMTKRRNHSNHNQNRKHHRNGIKKPKRQKHRTKKGMYLPYAKNLKFVRKGTLKAKMEKKKSQEKEMEVVKN</sequence>
<feature type="region of interest" description="Disordered" evidence="6">
    <location>
        <begin position="145"/>
        <end position="177"/>
    </location>
</feature>
<comment type="caution">
    <text evidence="7">The sequence shown here is derived from an EMBL/GenBank/DDBJ whole genome shotgun (WGS) entry which is preliminary data.</text>
</comment>
<dbReference type="InterPro" id="IPR002673">
    <property type="entry name" value="Ribosomal_eL29"/>
</dbReference>
<dbReference type="Pfam" id="PF01779">
    <property type="entry name" value="Ribosomal_L29e"/>
    <property type="match status" value="1"/>
</dbReference>
<evidence type="ECO:0000256" key="4">
    <source>
        <dbReference type="ARBA" id="ARBA00035222"/>
    </source>
</evidence>
<dbReference type="Proteomes" id="UP001146793">
    <property type="component" value="Unassembled WGS sequence"/>
</dbReference>
<keyword evidence="3" id="KW-0687">Ribonucleoprotein</keyword>
<dbReference type="Gene3D" id="6.10.140.1730">
    <property type="match status" value="1"/>
</dbReference>
<evidence type="ECO:0000313" key="8">
    <source>
        <dbReference type="Proteomes" id="UP001146793"/>
    </source>
</evidence>
<dbReference type="GO" id="GO:0002181">
    <property type="term" value="P:cytoplasmic translation"/>
    <property type="evidence" value="ECO:0007669"/>
    <property type="project" value="TreeGrafter"/>
</dbReference>
<feature type="compositionally biased region" description="Basic and acidic residues" evidence="6">
    <location>
        <begin position="201"/>
        <end position="213"/>
    </location>
</feature>
<evidence type="ECO:0000256" key="1">
    <source>
        <dbReference type="ARBA" id="ARBA00010247"/>
    </source>
</evidence>
<evidence type="ECO:0000313" key="7">
    <source>
        <dbReference type="EMBL" id="KAJ3427808.1"/>
    </source>
</evidence>
<dbReference type="GO" id="GO:0003735">
    <property type="term" value="F:structural constituent of ribosome"/>
    <property type="evidence" value="ECO:0007669"/>
    <property type="project" value="InterPro"/>
</dbReference>
<dbReference type="GO" id="GO:0022625">
    <property type="term" value="C:cytosolic large ribosomal subunit"/>
    <property type="evidence" value="ECO:0007669"/>
    <property type="project" value="TreeGrafter"/>
</dbReference>
<proteinExistence type="inferred from homology"/>
<organism evidence="7 8">
    <name type="scientific">Anaeramoeba flamelloides</name>
    <dbReference type="NCBI Taxonomy" id="1746091"/>
    <lineage>
        <taxon>Eukaryota</taxon>
        <taxon>Metamonada</taxon>
        <taxon>Anaeramoebidae</taxon>
        <taxon>Anaeramoeba</taxon>
    </lineage>
</organism>
<name>A0AAV7YDE2_9EUKA</name>
<evidence type="ECO:0000256" key="3">
    <source>
        <dbReference type="ARBA" id="ARBA00023274"/>
    </source>
</evidence>
<feature type="region of interest" description="Disordered" evidence="6">
    <location>
        <begin position="194"/>
        <end position="213"/>
    </location>
</feature>
<feature type="compositionally biased region" description="Basic residues" evidence="6">
    <location>
        <begin position="147"/>
        <end position="176"/>
    </location>
</feature>
<accession>A0AAV7YDE2</accession>
<protein>
    <recommendedName>
        <fullName evidence="4">Large ribosomal subunit protein eL29</fullName>
    </recommendedName>
    <alternativeName>
        <fullName evidence="5">60S ribosomal protein L29</fullName>
    </alternativeName>
</protein>
<dbReference type="PANTHER" id="PTHR12884:SF0">
    <property type="entry name" value="60S RIBOSOMAL PROTEIN L29"/>
    <property type="match status" value="1"/>
</dbReference>
<dbReference type="AlphaFoldDB" id="A0AAV7YDE2"/>